<proteinExistence type="predicted"/>
<sequence>MAFALLHGAQVISDLLTIREKLVLTNLLQPHCKLIKSTVAQVLEARSTEGASPGWTCLGCGVVCLIQDESIHSHFLRLYCVKTAKLLWEQELYVPFQYTAPCAFFHTFPADVSHLQGVSEASVKHQSV</sequence>
<dbReference type="InterPro" id="IPR000697">
    <property type="entry name" value="WH1/EVH1_dom"/>
</dbReference>
<reference evidence="3" key="1">
    <citation type="submission" date="2025-08" db="UniProtKB">
        <authorList>
            <consortium name="RefSeq"/>
        </authorList>
    </citation>
    <scope>IDENTIFICATION</scope>
</reference>
<dbReference type="InterPro" id="IPR011993">
    <property type="entry name" value="PH-like_dom_sf"/>
</dbReference>
<dbReference type="OrthoDB" id="8963340at2759"/>
<dbReference type="RefSeq" id="XP_055365320.1">
    <property type="nucleotide sequence ID" value="XM_055509345.1"/>
</dbReference>
<evidence type="ECO:0000313" key="2">
    <source>
        <dbReference type="Proteomes" id="UP000515150"/>
    </source>
</evidence>
<dbReference type="SUPFAM" id="SSF50729">
    <property type="entry name" value="PH domain-like"/>
    <property type="match status" value="1"/>
</dbReference>
<gene>
    <name evidence="3" type="primary">si:dkey-197j19.6</name>
</gene>
<dbReference type="PROSITE" id="PS50229">
    <property type="entry name" value="WH1"/>
    <property type="match status" value="1"/>
</dbReference>
<dbReference type="GeneID" id="114855187"/>
<evidence type="ECO:0000259" key="1">
    <source>
        <dbReference type="PROSITE" id="PS50229"/>
    </source>
</evidence>
<protein>
    <submittedName>
        <fullName evidence="3">Actin nucleation-promoting factor WAS</fullName>
    </submittedName>
</protein>
<accession>A0A9W2XUQ2</accession>
<dbReference type="Proteomes" id="UP000515150">
    <property type="component" value="Chromosome 5"/>
</dbReference>
<feature type="domain" description="WH1" evidence="1">
    <location>
        <begin position="27"/>
        <end position="128"/>
    </location>
</feature>
<organism evidence="2 3">
    <name type="scientific">Betta splendens</name>
    <name type="common">Siamese fighting fish</name>
    <dbReference type="NCBI Taxonomy" id="158456"/>
    <lineage>
        <taxon>Eukaryota</taxon>
        <taxon>Metazoa</taxon>
        <taxon>Chordata</taxon>
        <taxon>Craniata</taxon>
        <taxon>Vertebrata</taxon>
        <taxon>Euteleostomi</taxon>
        <taxon>Actinopterygii</taxon>
        <taxon>Neopterygii</taxon>
        <taxon>Teleostei</taxon>
        <taxon>Neoteleostei</taxon>
        <taxon>Acanthomorphata</taxon>
        <taxon>Anabantaria</taxon>
        <taxon>Anabantiformes</taxon>
        <taxon>Anabantoidei</taxon>
        <taxon>Osphronemidae</taxon>
        <taxon>Betta</taxon>
    </lineage>
</organism>
<keyword evidence="2" id="KW-1185">Reference proteome</keyword>
<name>A0A9W2XUQ2_BETSP</name>
<dbReference type="Pfam" id="PF00568">
    <property type="entry name" value="WH1"/>
    <property type="match status" value="1"/>
</dbReference>
<dbReference type="AlphaFoldDB" id="A0A9W2XUQ2"/>
<evidence type="ECO:0000313" key="3">
    <source>
        <dbReference type="RefSeq" id="XP_055365320.1"/>
    </source>
</evidence>
<dbReference type="SMART" id="SM00461">
    <property type="entry name" value="WH1"/>
    <property type="match status" value="1"/>
</dbReference>
<dbReference type="KEGG" id="bspl:114855187"/>
<dbReference type="Gene3D" id="2.30.29.30">
    <property type="entry name" value="Pleckstrin-homology domain (PH domain)/Phosphotyrosine-binding domain (PTB)"/>
    <property type="match status" value="1"/>
</dbReference>